<name>A0A844W7Z1_9RHOB</name>
<evidence type="ECO:0000313" key="2">
    <source>
        <dbReference type="Proteomes" id="UP000443843"/>
    </source>
</evidence>
<gene>
    <name evidence="1" type="ORF">GLS40_14540</name>
</gene>
<comment type="caution">
    <text evidence="1">The sequence shown here is derived from an EMBL/GenBank/DDBJ whole genome shotgun (WGS) entry which is preliminary data.</text>
</comment>
<evidence type="ECO:0000313" key="1">
    <source>
        <dbReference type="EMBL" id="MWB79255.1"/>
    </source>
</evidence>
<dbReference type="EMBL" id="WNXQ01000009">
    <property type="protein sequence ID" value="MWB79255.1"/>
    <property type="molecule type" value="Genomic_DNA"/>
</dbReference>
<proteinExistence type="predicted"/>
<keyword evidence="2" id="KW-1185">Reference proteome</keyword>
<dbReference type="RefSeq" id="WP_160383468.1">
    <property type="nucleotide sequence ID" value="NZ_WNXQ01000009.1"/>
</dbReference>
<sequence length="203" mass="22230">MMDYIVLPGGFSGFEGVRDAALDPGTYPAGVSLAAAFRPHIGRSLNTVTVTAFGDDTAALDRLRDRLLATPGVSGATADRLTPVAERNLPLIAADAALYTNRWFHCRSDLEAAFEDDSLMSWDTWEADNGVHAVGLWKKPPENGVTSYFLIARYASMGAWANSRFTTREGEARPDWAIRFARRRTYLVDTEVITTNCIGRPVG</sequence>
<dbReference type="Proteomes" id="UP000443843">
    <property type="component" value="Unassembled WGS sequence"/>
</dbReference>
<reference evidence="1 2" key="1">
    <citation type="submission" date="2019-11" db="EMBL/GenBank/DDBJ databases">
        <title>Pseudooceanicola pacifica sp. nov., isolated from deep-sea sediment of the Pacific Ocean.</title>
        <authorList>
            <person name="Lyu L."/>
        </authorList>
    </citation>
    <scope>NUCLEOTIDE SEQUENCE [LARGE SCALE GENOMIC DNA]</scope>
    <source>
        <strain evidence="1 2">216_PA32_1</strain>
    </source>
</reference>
<organism evidence="1 2">
    <name type="scientific">Pseudooceanicola pacificus</name>
    <dbReference type="NCBI Taxonomy" id="2676438"/>
    <lineage>
        <taxon>Bacteria</taxon>
        <taxon>Pseudomonadati</taxon>
        <taxon>Pseudomonadota</taxon>
        <taxon>Alphaproteobacteria</taxon>
        <taxon>Rhodobacterales</taxon>
        <taxon>Paracoccaceae</taxon>
        <taxon>Pseudooceanicola</taxon>
    </lineage>
</organism>
<protein>
    <submittedName>
        <fullName evidence="1">Uncharacterized protein</fullName>
    </submittedName>
</protein>
<dbReference type="AlphaFoldDB" id="A0A844W7Z1"/>
<accession>A0A844W7Z1</accession>